<feature type="domain" description="C2H2-type" evidence="2">
    <location>
        <begin position="42"/>
        <end position="69"/>
    </location>
</feature>
<dbReference type="PROSITE" id="PS00028">
    <property type="entry name" value="ZINC_FINGER_C2H2_1"/>
    <property type="match status" value="1"/>
</dbReference>
<sequence length="160" mass="17517">MANSQLKLFGFNISEHHNSVSNFTEPPPAELPESRYPHAPKFECQYCCRGFSNSQALGGHQNAHREERRLLKRAQIKSCHLNYFTPLHVRNWLSSSFVPQPPSTPLQAAGLHAMSRPPLSQDVWRQAGVITGAVGGVGDEAVPGRGLGLDLQLSLGPSKP</sequence>
<keyword evidence="3" id="KW-1185">Reference proteome</keyword>
<keyword evidence="1" id="KW-0862">Zinc</keyword>
<keyword evidence="1" id="KW-0863">Zinc-finger</keyword>
<evidence type="ECO:0000256" key="1">
    <source>
        <dbReference type="PROSITE-ProRule" id="PRU00042"/>
    </source>
</evidence>
<evidence type="ECO:0000313" key="4">
    <source>
        <dbReference type="RefSeq" id="XP_022993371.1"/>
    </source>
</evidence>
<dbReference type="AlphaFoldDB" id="A0A6J1JW51"/>
<dbReference type="PANTHER" id="PTHR46353:SF13">
    <property type="entry name" value="ZINC FINGER PROTEIN 6"/>
    <property type="match status" value="1"/>
</dbReference>
<dbReference type="Gene3D" id="3.30.160.60">
    <property type="entry name" value="Classic Zinc Finger"/>
    <property type="match status" value="1"/>
</dbReference>
<dbReference type="GO" id="GO:0009736">
    <property type="term" value="P:cytokinin-activated signaling pathway"/>
    <property type="evidence" value="ECO:0007669"/>
    <property type="project" value="TreeGrafter"/>
</dbReference>
<dbReference type="GO" id="GO:0008270">
    <property type="term" value="F:zinc ion binding"/>
    <property type="evidence" value="ECO:0007669"/>
    <property type="project" value="UniProtKB-KW"/>
</dbReference>
<dbReference type="SUPFAM" id="SSF57667">
    <property type="entry name" value="beta-beta-alpha zinc fingers"/>
    <property type="match status" value="1"/>
</dbReference>
<dbReference type="GO" id="GO:0003700">
    <property type="term" value="F:DNA-binding transcription factor activity"/>
    <property type="evidence" value="ECO:0007669"/>
    <property type="project" value="TreeGrafter"/>
</dbReference>
<evidence type="ECO:0000313" key="3">
    <source>
        <dbReference type="Proteomes" id="UP000504608"/>
    </source>
</evidence>
<dbReference type="InterPro" id="IPR013087">
    <property type="entry name" value="Znf_C2H2_type"/>
</dbReference>
<dbReference type="RefSeq" id="XP_022993371.1">
    <property type="nucleotide sequence ID" value="XM_023137603.1"/>
</dbReference>
<accession>A0A6J1JW51</accession>
<evidence type="ECO:0000259" key="2">
    <source>
        <dbReference type="PROSITE" id="PS50157"/>
    </source>
</evidence>
<dbReference type="KEGG" id="cmax:111489415"/>
<dbReference type="InterPro" id="IPR036236">
    <property type="entry name" value="Znf_C2H2_sf"/>
</dbReference>
<dbReference type="GO" id="GO:0000976">
    <property type="term" value="F:transcription cis-regulatory region binding"/>
    <property type="evidence" value="ECO:0007669"/>
    <property type="project" value="TreeGrafter"/>
</dbReference>
<dbReference type="GO" id="GO:0005634">
    <property type="term" value="C:nucleus"/>
    <property type="evidence" value="ECO:0007669"/>
    <property type="project" value="TreeGrafter"/>
</dbReference>
<protein>
    <submittedName>
        <fullName evidence="4">Zinc finger protein 6-like</fullName>
    </submittedName>
</protein>
<dbReference type="InterPro" id="IPR044299">
    <property type="entry name" value="GIS3/ZFP5/ZFP6"/>
</dbReference>
<keyword evidence="1" id="KW-0479">Metal-binding</keyword>
<dbReference type="GO" id="GO:0010090">
    <property type="term" value="P:trichome morphogenesis"/>
    <property type="evidence" value="ECO:0007669"/>
    <property type="project" value="InterPro"/>
</dbReference>
<dbReference type="OrthoDB" id="772256at2759"/>
<name>A0A6J1JW51_CUCMA</name>
<dbReference type="GeneID" id="111489415"/>
<dbReference type="GO" id="GO:0009740">
    <property type="term" value="P:gibberellic acid mediated signaling pathway"/>
    <property type="evidence" value="ECO:0007669"/>
    <property type="project" value="TreeGrafter"/>
</dbReference>
<gene>
    <name evidence="4" type="primary">LOC111489415</name>
</gene>
<organism evidence="3 4">
    <name type="scientific">Cucurbita maxima</name>
    <name type="common">Pumpkin</name>
    <name type="synonym">Winter squash</name>
    <dbReference type="NCBI Taxonomy" id="3661"/>
    <lineage>
        <taxon>Eukaryota</taxon>
        <taxon>Viridiplantae</taxon>
        <taxon>Streptophyta</taxon>
        <taxon>Embryophyta</taxon>
        <taxon>Tracheophyta</taxon>
        <taxon>Spermatophyta</taxon>
        <taxon>Magnoliopsida</taxon>
        <taxon>eudicotyledons</taxon>
        <taxon>Gunneridae</taxon>
        <taxon>Pentapetalae</taxon>
        <taxon>rosids</taxon>
        <taxon>fabids</taxon>
        <taxon>Cucurbitales</taxon>
        <taxon>Cucurbitaceae</taxon>
        <taxon>Cucurbiteae</taxon>
        <taxon>Cucurbita</taxon>
    </lineage>
</organism>
<dbReference type="PROSITE" id="PS50157">
    <property type="entry name" value="ZINC_FINGER_C2H2_2"/>
    <property type="match status" value="1"/>
</dbReference>
<dbReference type="Proteomes" id="UP000504608">
    <property type="component" value="Unplaced"/>
</dbReference>
<reference evidence="4" key="1">
    <citation type="submission" date="2025-08" db="UniProtKB">
        <authorList>
            <consortium name="RefSeq"/>
        </authorList>
    </citation>
    <scope>IDENTIFICATION</scope>
    <source>
        <tissue evidence="4">Young leaves</tissue>
    </source>
</reference>
<proteinExistence type="predicted"/>
<dbReference type="PANTHER" id="PTHR46353">
    <property type="entry name" value="ZINC FINGER PROTEIN 5"/>
    <property type="match status" value="1"/>
</dbReference>